<dbReference type="OrthoDB" id="9964664at2"/>
<name>A0A4P5PJM4_9ENTE</name>
<organism evidence="2 3">
    <name type="scientific">Enterococcus florum</name>
    <dbReference type="NCBI Taxonomy" id="2480627"/>
    <lineage>
        <taxon>Bacteria</taxon>
        <taxon>Bacillati</taxon>
        <taxon>Bacillota</taxon>
        <taxon>Bacilli</taxon>
        <taxon>Lactobacillales</taxon>
        <taxon>Enterococcaceae</taxon>
        <taxon>Enterococcus</taxon>
    </lineage>
</organism>
<accession>A0A4P5PJM4</accession>
<dbReference type="AlphaFoldDB" id="A0A4P5PJM4"/>
<feature type="transmembrane region" description="Helical" evidence="1">
    <location>
        <begin position="6"/>
        <end position="27"/>
    </location>
</feature>
<keyword evidence="1" id="KW-0812">Transmembrane</keyword>
<comment type="caution">
    <text evidence="2">The sequence shown here is derived from an EMBL/GenBank/DDBJ whole genome shotgun (WGS) entry which is preliminary data.</text>
</comment>
<evidence type="ECO:0000313" key="3">
    <source>
        <dbReference type="Proteomes" id="UP000290567"/>
    </source>
</evidence>
<protein>
    <submittedName>
        <fullName evidence="2">Uncharacterized protein</fullName>
    </submittedName>
</protein>
<proteinExistence type="predicted"/>
<dbReference type="RefSeq" id="WP_146621984.1">
    <property type="nucleotide sequence ID" value="NZ_BJCC01000010.1"/>
</dbReference>
<dbReference type="EMBL" id="BJCC01000010">
    <property type="protein sequence ID" value="GCF93533.1"/>
    <property type="molecule type" value="Genomic_DNA"/>
</dbReference>
<keyword evidence="3" id="KW-1185">Reference proteome</keyword>
<reference evidence="3" key="1">
    <citation type="submission" date="2019-02" db="EMBL/GenBank/DDBJ databases">
        <title>Draft genome sequence of Enterococcus sp. Gos25-1.</title>
        <authorList>
            <person name="Tanaka N."/>
            <person name="Shiwa Y."/>
            <person name="Fujita N."/>
        </authorList>
    </citation>
    <scope>NUCLEOTIDE SEQUENCE [LARGE SCALE GENOMIC DNA]</scope>
    <source>
        <strain evidence="3">Gos25-1</strain>
    </source>
</reference>
<gene>
    <name evidence="2" type="ORF">NRIC_14240</name>
</gene>
<evidence type="ECO:0000256" key="1">
    <source>
        <dbReference type="SAM" id="Phobius"/>
    </source>
</evidence>
<keyword evidence="1" id="KW-1133">Transmembrane helix</keyword>
<dbReference type="Proteomes" id="UP000290567">
    <property type="component" value="Unassembled WGS sequence"/>
</dbReference>
<keyword evidence="1" id="KW-0472">Membrane</keyword>
<feature type="transmembrane region" description="Helical" evidence="1">
    <location>
        <begin position="34"/>
        <end position="53"/>
    </location>
</feature>
<feature type="transmembrane region" description="Helical" evidence="1">
    <location>
        <begin position="59"/>
        <end position="77"/>
    </location>
</feature>
<sequence>MLPMDWFVVGLCGLCAIISGYSILLLNREKGKRFILGAVISGIASMVIYYYYFAENEQFIFTCIYYSFWILSALFFAKRSKRA</sequence>
<evidence type="ECO:0000313" key="2">
    <source>
        <dbReference type="EMBL" id="GCF93533.1"/>
    </source>
</evidence>